<dbReference type="PANTHER" id="PTHR43673:SF10">
    <property type="entry name" value="NADH DEHYDROGENASE_NAD(P)H NITROREDUCTASE XCC3605-RELATED"/>
    <property type="match status" value="1"/>
</dbReference>
<dbReference type="Proteomes" id="UP000320776">
    <property type="component" value="Chromosome"/>
</dbReference>
<dbReference type="Gene3D" id="3.30.70.20">
    <property type="match status" value="1"/>
</dbReference>
<dbReference type="CDD" id="cd02143">
    <property type="entry name" value="nitroreductase_FeS-like"/>
    <property type="match status" value="1"/>
</dbReference>
<comment type="similarity">
    <text evidence="1">Belongs to the nitroreductase family.</text>
</comment>
<sequence>MSLLETNQQRCIQCGICAEVCPVGVLIKGTAGIEQILPQACIACGHCVAVCPQAAINNQKALLANQVTLERFPVLSEKDAREFLRSRRSVRRYKNTPVPRDQLLKLIDIARFAPTGSNSQGVSYIIIEDSKILRQATAATINWMEEQPKTHWSFDYHIRSYYETEKDPILRGAPHLILAVTETALAHARENTIFSFAYLELFAPALGLGSCWAGLFEMCAFANYIPLIKLFNIPKGKVITGAVMVGYPQYPYYRLVDRNPLAVTWM</sequence>
<dbReference type="SUPFAM" id="SSF54862">
    <property type="entry name" value="4Fe-4S ferredoxins"/>
    <property type="match status" value="1"/>
</dbReference>
<dbReference type="Pfam" id="PF00881">
    <property type="entry name" value="Nitroreductase"/>
    <property type="match status" value="1"/>
</dbReference>
<feature type="domain" description="4Fe-4S ferredoxin-type" evidence="6">
    <location>
        <begin position="2"/>
        <end position="31"/>
    </location>
</feature>
<name>A0A517DTP5_9FIRM</name>
<dbReference type="GO" id="GO:0051536">
    <property type="term" value="F:iron-sulfur cluster binding"/>
    <property type="evidence" value="ECO:0007669"/>
    <property type="project" value="UniProtKB-KW"/>
</dbReference>
<gene>
    <name evidence="7" type="primary">rsxB_3</name>
    <name evidence="7" type="ORF">SPTER_20560</name>
</gene>
<keyword evidence="2" id="KW-0479">Metal-binding</keyword>
<dbReference type="GO" id="GO:0046872">
    <property type="term" value="F:metal ion binding"/>
    <property type="evidence" value="ECO:0007669"/>
    <property type="project" value="UniProtKB-KW"/>
</dbReference>
<dbReference type="InterPro" id="IPR000415">
    <property type="entry name" value="Nitroreductase-like"/>
</dbReference>
<dbReference type="AlphaFoldDB" id="A0A517DTP5"/>
<dbReference type="PANTHER" id="PTHR43673">
    <property type="entry name" value="NAD(P)H NITROREDUCTASE YDGI-RELATED"/>
    <property type="match status" value="1"/>
</dbReference>
<accession>A0A517DTP5</accession>
<dbReference type="RefSeq" id="WP_144350307.1">
    <property type="nucleotide sequence ID" value="NZ_CP036259.1"/>
</dbReference>
<dbReference type="Gene3D" id="3.40.109.10">
    <property type="entry name" value="NADH Oxidase"/>
    <property type="match status" value="1"/>
</dbReference>
<dbReference type="InterPro" id="IPR017900">
    <property type="entry name" value="4Fe4S_Fe_S_CS"/>
</dbReference>
<dbReference type="PROSITE" id="PS51379">
    <property type="entry name" value="4FE4S_FER_2"/>
    <property type="match status" value="2"/>
</dbReference>
<dbReference type="InterPro" id="IPR017896">
    <property type="entry name" value="4Fe4S_Fe-S-bd"/>
</dbReference>
<dbReference type="Pfam" id="PF13237">
    <property type="entry name" value="Fer4_10"/>
    <property type="match status" value="1"/>
</dbReference>
<reference evidence="7 8" key="1">
    <citation type="submission" date="2019-02" db="EMBL/GenBank/DDBJ databases">
        <title>Closed genome of Sporomusa termitida DSM 4440.</title>
        <authorList>
            <person name="Poehlein A."/>
            <person name="Daniel R."/>
        </authorList>
    </citation>
    <scope>NUCLEOTIDE SEQUENCE [LARGE SCALE GENOMIC DNA]</scope>
    <source>
        <strain evidence="7 8">DSM 4440</strain>
    </source>
</reference>
<dbReference type="OrthoDB" id="1683619at2"/>
<proteinExistence type="inferred from homology"/>
<organism evidence="7 8">
    <name type="scientific">Sporomusa termitida</name>
    <dbReference type="NCBI Taxonomy" id="2377"/>
    <lineage>
        <taxon>Bacteria</taxon>
        <taxon>Bacillati</taxon>
        <taxon>Bacillota</taxon>
        <taxon>Negativicutes</taxon>
        <taxon>Selenomonadales</taxon>
        <taxon>Sporomusaceae</taxon>
        <taxon>Sporomusa</taxon>
    </lineage>
</organism>
<protein>
    <submittedName>
        <fullName evidence="7">Electron transport complex subunit RsxB</fullName>
    </submittedName>
</protein>
<dbReference type="GO" id="GO:0016491">
    <property type="term" value="F:oxidoreductase activity"/>
    <property type="evidence" value="ECO:0007669"/>
    <property type="project" value="UniProtKB-KW"/>
</dbReference>
<keyword evidence="5" id="KW-0411">Iron-sulfur</keyword>
<dbReference type="InterPro" id="IPR029479">
    <property type="entry name" value="Nitroreductase"/>
</dbReference>
<evidence type="ECO:0000313" key="7">
    <source>
        <dbReference type="EMBL" id="QDR80725.1"/>
    </source>
</evidence>
<evidence type="ECO:0000256" key="5">
    <source>
        <dbReference type="ARBA" id="ARBA00023014"/>
    </source>
</evidence>
<dbReference type="PROSITE" id="PS00198">
    <property type="entry name" value="4FE4S_FER_1"/>
    <property type="match status" value="2"/>
</dbReference>
<keyword evidence="3" id="KW-0560">Oxidoreductase</keyword>
<keyword evidence="8" id="KW-1185">Reference proteome</keyword>
<evidence type="ECO:0000313" key="8">
    <source>
        <dbReference type="Proteomes" id="UP000320776"/>
    </source>
</evidence>
<evidence type="ECO:0000256" key="2">
    <source>
        <dbReference type="ARBA" id="ARBA00022723"/>
    </source>
</evidence>
<dbReference type="SUPFAM" id="SSF55469">
    <property type="entry name" value="FMN-dependent nitroreductase-like"/>
    <property type="match status" value="1"/>
</dbReference>
<keyword evidence="4" id="KW-0408">Iron</keyword>
<evidence type="ECO:0000256" key="4">
    <source>
        <dbReference type="ARBA" id="ARBA00023004"/>
    </source>
</evidence>
<evidence type="ECO:0000259" key="6">
    <source>
        <dbReference type="PROSITE" id="PS51379"/>
    </source>
</evidence>
<feature type="domain" description="4Fe-4S ferredoxin-type" evidence="6">
    <location>
        <begin position="32"/>
        <end position="61"/>
    </location>
</feature>
<evidence type="ECO:0000256" key="3">
    <source>
        <dbReference type="ARBA" id="ARBA00023002"/>
    </source>
</evidence>
<evidence type="ECO:0000256" key="1">
    <source>
        <dbReference type="ARBA" id="ARBA00007118"/>
    </source>
</evidence>
<dbReference type="KEGG" id="sted:SPTER_20560"/>
<dbReference type="EMBL" id="CP036259">
    <property type="protein sequence ID" value="QDR80725.1"/>
    <property type="molecule type" value="Genomic_DNA"/>
</dbReference>